<dbReference type="PROSITE" id="PS51671">
    <property type="entry name" value="ACT"/>
    <property type="match status" value="1"/>
</dbReference>
<reference evidence="2" key="1">
    <citation type="journal article" date="2020" name="mSystems">
        <title>Genome- and Community-Level Interaction Insights into Carbon Utilization and Element Cycling Functions of Hydrothermarchaeota in Hydrothermal Sediment.</title>
        <authorList>
            <person name="Zhou Z."/>
            <person name="Liu Y."/>
            <person name="Xu W."/>
            <person name="Pan J."/>
            <person name="Luo Z.H."/>
            <person name="Li M."/>
        </authorList>
    </citation>
    <scope>NUCLEOTIDE SEQUENCE [LARGE SCALE GENOMIC DNA]</scope>
    <source>
        <strain evidence="2">SpSt-8</strain>
    </source>
</reference>
<dbReference type="EMBL" id="DTIB01000104">
    <property type="protein sequence ID" value="HGB25635.1"/>
    <property type="molecule type" value="Genomic_DNA"/>
</dbReference>
<dbReference type="InterPro" id="IPR002912">
    <property type="entry name" value="ACT_dom"/>
</dbReference>
<accession>A0A7C3SP58</accession>
<evidence type="ECO:0000313" key="2">
    <source>
        <dbReference type="EMBL" id="HGB25635.1"/>
    </source>
</evidence>
<dbReference type="Gene3D" id="3.30.70.260">
    <property type="match status" value="1"/>
</dbReference>
<evidence type="ECO:0000259" key="1">
    <source>
        <dbReference type="PROSITE" id="PS51671"/>
    </source>
</evidence>
<sequence>MEKGFWERVRNVLGGKEKRLRVVKLLLKYGLSVRGDEVYIGEKVKVSLKSIAEEAEVDRRTVLETLKAVSSDPLLREFFERLRPAGSSLVSVARVLGYRCLVIEIYEDRPGILAWVSSALAEKNINIMQVVAEDPNIYEEPKMYVVVSQDIPEGVISKILQHPAIKRVSIS</sequence>
<protein>
    <recommendedName>
        <fullName evidence="1">ACT domain-containing protein</fullName>
    </recommendedName>
</protein>
<dbReference type="PIRSF" id="PIRSF004897">
    <property type="entry name" value="UCP004897_ACT"/>
    <property type="match status" value="1"/>
</dbReference>
<comment type="caution">
    <text evidence="2">The sequence shown here is derived from an EMBL/GenBank/DDBJ whole genome shotgun (WGS) entry which is preliminary data.</text>
</comment>
<proteinExistence type="predicted"/>
<feature type="domain" description="ACT" evidence="1">
    <location>
        <begin position="101"/>
        <end position="171"/>
    </location>
</feature>
<dbReference type="SUPFAM" id="SSF55021">
    <property type="entry name" value="ACT-like"/>
    <property type="match status" value="1"/>
</dbReference>
<dbReference type="AlphaFoldDB" id="A0A7C3SP58"/>
<dbReference type="InterPro" id="IPR014424">
    <property type="entry name" value="UCP004897_ACT"/>
</dbReference>
<name>A0A7C3SP58_THEPE</name>
<gene>
    <name evidence="2" type="ORF">ENV88_06405</name>
</gene>
<organism evidence="2">
    <name type="scientific">Thermofilum pendens</name>
    <dbReference type="NCBI Taxonomy" id="2269"/>
    <lineage>
        <taxon>Archaea</taxon>
        <taxon>Thermoproteota</taxon>
        <taxon>Thermoprotei</taxon>
        <taxon>Thermofilales</taxon>
        <taxon>Thermofilaceae</taxon>
        <taxon>Thermofilum</taxon>
    </lineage>
</organism>
<dbReference type="InterPro" id="IPR045865">
    <property type="entry name" value="ACT-like_dom_sf"/>
</dbReference>